<comment type="caution">
    <text evidence="7">The sequence shown here is derived from an EMBL/GenBank/DDBJ whole genome shotgun (WGS) entry which is preliminary data.</text>
</comment>
<comment type="similarity">
    <text evidence="1 5">Belongs to the glutathione peroxidase family.</text>
</comment>
<evidence type="ECO:0000259" key="6">
    <source>
        <dbReference type="PROSITE" id="PS51352"/>
    </source>
</evidence>
<dbReference type="Gene3D" id="3.40.30.10">
    <property type="entry name" value="Glutaredoxin"/>
    <property type="match status" value="1"/>
</dbReference>
<feature type="active site" evidence="4">
    <location>
        <position position="35"/>
    </location>
</feature>
<dbReference type="GO" id="GO:0004601">
    <property type="term" value="F:peroxidase activity"/>
    <property type="evidence" value="ECO:0007669"/>
    <property type="project" value="UniProtKB-KW"/>
</dbReference>
<evidence type="ECO:0000256" key="2">
    <source>
        <dbReference type="ARBA" id="ARBA00022559"/>
    </source>
</evidence>
<dbReference type="PROSITE" id="PS00763">
    <property type="entry name" value="GLUTATHIONE_PEROXID_2"/>
    <property type="match status" value="1"/>
</dbReference>
<evidence type="ECO:0000256" key="3">
    <source>
        <dbReference type="ARBA" id="ARBA00023002"/>
    </source>
</evidence>
<dbReference type="PANTHER" id="PTHR11592:SF78">
    <property type="entry name" value="GLUTATHIONE PEROXIDASE"/>
    <property type="match status" value="1"/>
</dbReference>
<keyword evidence="3 5" id="KW-0560">Oxidoreductase</keyword>
<dbReference type="EMBL" id="VTER01000002">
    <property type="protein sequence ID" value="TYS50912.1"/>
    <property type="molecule type" value="Genomic_DNA"/>
</dbReference>
<dbReference type="RefSeq" id="WP_148973311.1">
    <property type="nucleotide sequence ID" value="NZ_VTER01000002.1"/>
</dbReference>
<evidence type="ECO:0000313" key="7">
    <source>
        <dbReference type="EMBL" id="TYS50912.1"/>
    </source>
</evidence>
<dbReference type="PROSITE" id="PS00460">
    <property type="entry name" value="GLUTATHIONE_PEROXID_1"/>
    <property type="match status" value="1"/>
</dbReference>
<dbReference type="InterPro" id="IPR029760">
    <property type="entry name" value="GPX_CS"/>
</dbReference>
<evidence type="ECO:0000256" key="1">
    <source>
        <dbReference type="ARBA" id="ARBA00006926"/>
    </source>
</evidence>
<reference evidence="7 8" key="1">
    <citation type="submission" date="2019-08" db="EMBL/GenBank/DDBJ databases">
        <title>Bacillus genomes from the desert of Cuatro Cienegas, Coahuila.</title>
        <authorList>
            <person name="Olmedo-Alvarez G."/>
        </authorList>
    </citation>
    <scope>NUCLEOTIDE SEQUENCE [LARGE SCALE GENOMIC DNA]</scope>
    <source>
        <strain evidence="7 8">CH446_14T</strain>
    </source>
</reference>
<feature type="domain" description="Thioredoxin" evidence="6">
    <location>
        <begin position="1"/>
        <end position="182"/>
    </location>
</feature>
<accession>A0A5D4RN71</accession>
<dbReference type="InterPro" id="IPR013766">
    <property type="entry name" value="Thioredoxin_domain"/>
</dbReference>
<evidence type="ECO:0000313" key="8">
    <source>
        <dbReference type="Proteomes" id="UP000322139"/>
    </source>
</evidence>
<dbReference type="AlphaFoldDB" id="A0A5D4RN71"/>
<dbReference type="FunFam" id="3.40.30.10:FF:000010">
    <property type="entry name" value="Glutathione peroxidase"/>
    <property type="match status" value="1"/>
</dbReference>
<dbReference type="Pfam" id="PF00255">
    <property type="entry name" value="GSHPx"/>
    <property type="match status" value="1"/>
</dbReference>
<protein>
    <recommendedName>
        <fullName evidence="5">Glutathione peroxidase</fullName>
    </recommendedName>
</protein>
<dbReference type="CDD" id="cd00340">
    <property type="entry name" value="GSH_Peroxidase"/>
    <property type="match status" value="1"/>
</dbReference>
<dbReference type="InterPro" id="IPR029759">
    <property type="entry name" value="GPX_AS"/>
</dbReference>
<dbReference type="PROSITE" id="PS51352">
    <property type="entry name" value="THIOREDOXIN_2"/>
    <property type="match status" value="1"/>
</dbReference>
<proteinExistence type="inferred from homology"/>
<sequence length="182" mass="20992">MSVYQFSAPAMNGRQISLEEYRGKVMLIVNTASQCGFTFQYQDLQKLYDRYKEKGLVILGFPCNQFDNQEPGSDEEVQSFCELRYGVSFPMFQKMDVRDGNAHPLFNYLTAQKPFQGFNENHPVAKILIPLLKEKHPEYLFGDSIKWNFTKFLVDGEGNAVKRFEATTDPFEMEADIEQLLG</sequence>
<dbReference type="GO" id="GO:0034599">
    <property type="term" value="P:cellular response to oxidative stress"/>
    <property type="evidence" value="ECO:0007669"/>
    <property type="project" value="TreeGrafter"/>
</dbReference>
<organism evidence="7 8">
    <name type="scientific">Bacillus infantis</name>
    <dbReference type="NCBI Taxonomy" id="324767"/>
    <lineage>
        <taxon>Bacteria</taxon>
        <taxon>Bacillati</taxon>
        <taxon>Bacillota</taxon>
        <taxon>Bacilli</taxon>
        <taxon>Bacillales</taxon>
        <taxon>Bacillaceae</taxon>
        <taxon>Bacillus</taxon>
    </lineage>
</organism>
<evidence type="ECO:0000256" key="5">
    <source>
        <dbReference type="RuleBase" id="RU000499"/>
    </source>
</evidence>
<dbReference type="InterPro" id="IPR000889">
    <property type="entry name" value="Glutathione_peroxidase"/>
</dbReference>
<dbReference type="PANTHER" id="PTHR11592">
    <property type="entry name" value="GLUTATHIONE PEROXIDASE"/>
    <property type="match status" value="1"/>
</dbReference>
<dbReference type="SUPFAM" id="SSF52833">
    <property type="entry name" value="Thioredoxin-like"/>
    <property type="match status" value="1"/>
</dbReference>
<dbReference type="PRINTS" id="PR01011">
    <property type="entry name" value="GLUTPROXDASE"/>
</dbReference>
<dbReference type="PIRSF" id="PIRSF000303">
    <property type="entry name" value="Glutathion_perox"/>
    <property type="match status" value="1"/>
</dbReference>
<name>A0A5D4RN71_9BACI</name>
<dbReference type="PROSITE" id="PS51355">
    <property type="entry name" value="GLUTATHIONE_PEROXID_3"/>
    <property type="match status" value="1"/>
</dbReference>
<dbReference type="Proteomes" id="UP000322139">
    <property type="component" value="Unassembled WGS sequence"/>
</dbReference>
<keyword evidence="2 5" id="KW-0575">Peroxidase</keyword>
<dbReference type="InterPro" id="IPR036249">
    <property type="entry name" value="Thioredoxin-like_sf"/>
</dbReference>
<gene>
    <name evidence="7" type="ORF">FZD51_02385</name>
</gene>
<evidence type="ECO:0000256" key="4">
    <source>
        <dbReference type="PIRSR" id="PIRSR000303-1"/>
    </source>
</evidence>